<dbReference type="NCBIfam" id="NF004134">
    <property type="entry name" value="PRK05618.2-5"/>
    <property type="match status" value="1"/>
</dbReference>
<evidence type="ECO:0000259" key="8">
    <source>
        <dbReference type="Pfam" id="PF14693"/>
    </source>
</evidence>
<dbReference type="Proteomes" id="UP000646308">
    <property type="component" value="Unassembled WGS sequence"/>
</dbReference>
<keyword evidence="12" id="KW-1185">Reference proteome</keyword>
<dbReference type="GO" id="GO:0006412">
    <property type="term" value="P:translation"/>
    <property type="evidence" value="ECO:0007669"/>
    <property type="project" value="UniProtKB-UniRule"/>
</dbReference>
<dbReference type="Gene3D" id="2.40.240.10">
    <property type="entry name" value="Ribosomal Protein L25, Chain P"/>
    <property type="match status" value="1"/>
</dbReference>
<evidence type="ECO:0000313" key="12">
    <source>
        <dbReference type="Proteomes" id="UP000195208"/>
    </source>
</evidence>
<keyword evidence="2 5" id="KW-0694">RNA-binding</keyword>
<feature type="compositionally biased region" description="Acidic residues" evidence="6">
    <location>
        <begin position="208"/>
        <end position="218"/>
    </location>
</feature>
<dbReference type="CDD" id="cd00495">
    <property type="entry name" value="Ribosomal_L25_TL5_CTC"/>
    <property type="match status" value="1"/>
</dbReference>
<dbReference type="Pfam" id="PF01386">
    <property type="entry name" value="Ribosomal_L25p"/>
    <property type="match status" value="1"/>
</dbReference>
<dbReference type="EMBL" id="NEFX01000016">
    <property type="protein sequence ID" value="OTW30689.1"/>
    <property type="molecule type" value="Genomic_DNA"/>
</dbReference>
<feature type="compositionally biased region" description="Acidic residues" evidence="6">
    <location>
        <begin position="184"/>
        <end position="201"/>
    </location>
</feature>
<dbReference type="SUPFAM" id="SSF50715">
    <property type="entry name" value="Ribosomal protein L25-like"/>
    <property type="match status" value="1"/>
</dbReference>
<feature type="domain" description="Large ribosomal subunit protein bL25 L25" evidence="7">
    <location>
        <begin position="7"/>
        <end position="91"/>
    </location>
</feature>
<dbReference type="NCBIfam" id="NF004133">
    <property type="entry name" value="PRK05618.2-4"/>
    <property type="match status" value="1"/>
</dbReference>
<keyword evidence="1 5" id="KW-0699">rRNA-binding</keyword>
<keyword evidence="4 5" id="KW-0687">Ribonucleoprotein</keyword>
<dbReference type="RefSeq" id="WP_060552300.1">
    <property type="nucleotide sequence ID" value="NZ_CP009623.1"/>
</dbReference>
<dbReference type="GO" id="GO:0003735">
    <property type="term" value="F:structural constituent of ribosome"/>
    <property type="evidence" value="ECO:0007669"/>
    <property type="project" value="InterPro"/>
</dbReference>
<comment type="subunit">
    <text evidence="5">Part of the 50S ribosomal subunit; part of the 5S rRNA/L5/L18/L25 subcomplex. Contacts the 5S rRNA. Binds to the 5S rRNA independently of L5 and L18.</text>
</comment>
<dbReference type="AlphaFoldDB" id="A0A2T4MD82"/>
<evidence type="ECO:0000256" key="1">
    <source>
        <dbReference type="ARBA" id="ARBA00022730"/>
    </source>
</evidence>
<accession>A0A2T4MD82</accession>
<dbReference type="InterPro" id="IPR020930">
    <property type="entry name" value="Ribosomal_uL5_bac-type"/>
</dbReference>
<dbReference type="OrthoDB" id="9790002at2"/>
<dbReference type="InterPro" id="IPR020056">
    <property type="entry name" value="Rbsml_bL25/Gln-tRNA_synth_N"/>
</dbReference>
<evidence type="ECO:0000313" key="11">
    <source>
        <dbReference type="EMBL" id="UXU57096.1"/>
    </source>
</evidence>
<dbReference type="InterPro" id="IPR037121">
    <property type="entry name" value="Ribosomal_bL25_C"/>
</dbReference>
<keyword evidence="3 5" id="KW-0689">Ribosomal protein</keyword>
<evidence type="ECO:0000313" key="10">
    <source>
        <dbReference type="EMBL" id="OTW30689.1"/>
    </source>
</evidence>
<evidence type="ECO:0000313" key="13">
    <source>
        <dbReference type="Proteomes" id="UP000646308"/>
    </source>
</evidence>
<dbReference type="FunFam" id="2.40.240.10:FF:000013">
    <property type="entry name" value="50S ribosomal protein L25"/>
    <property type="match status" value="1"/>
</dbReference>
<evidence type="ECO:0000256" key="2">
    <source>
        <dbReference type="ARBA" id="ARBA00022884"/>
    </source>
</evidence>
<dbReference type="GO" id="GO:0008097">
    <property type="term" value="F:5S rRNA binding"/>
    <property type="evidence" value="ECO:0007669"/>
    <property type="project" value="InterPro"/>
</dbReference>
<gene>
    <name evidence="5" type="primary">rplY</name>
    <name evidence="5" type="synonym">ctc</name>
    <name evidence="10" type="ORF">B9M88_08605</name>
    <name evidence="9" type="ORF">GLV84_02290</name>
    <name evidence="11" type="ORF">MUA95_11215</name>
</gene>
<dbReference type="Pfam" id="PF14693">
    <property type="entry name" value="Ribosomal_TL5_C"/>
    <property type="match status" value="1"/>
</dbReference>
<dbReference type="InterPro" id="IPR011035">
    <property type="entry name" value="Ribosomal_bL25/Gln-tRNA_synth"/>
</dbReference>
<dbReference type="GO" id="GO:0022625">
    <property type="term" value="C:cytosolic large ribosomal subunit"/>
    <property type="evidence" value="ECO:0007669"/>
    <property type="project" value="TreeGrafter"/>
</dbReference>
<dbReference type="InterPro" id="IPR029751">
    <property type="entry name" value="Ribosomal_L25_dom"/>
</dbReference>
<dbReference type="Gene3D" id="2.170.120.20">
    <property type="entry name" value="Ribosomal protein L25, beta domain"/>
    <property type="match status" value="1"/>
</dbReference>
<dbReference type="PANTHER" id="PTHR33284">
    <property type="entry name" value="RIBOSOMAL PROTEIN L25/GLN-TRNA SYNTHETASE, ANTI-CODON-BINDING DOMAIN-CONTAINING PROTEIN"/>
    <property type="match status" value="1"/>
</dbReference>
<reference evidence="11" key="3">
    <citation type="submission" date="2022-03" db="EMBL/GenBank/DDBJ databases">
        <title>Comparative Genomics of East African Camel-Associated Staphylococcaceae spp.: Diversity and Inheritance of Traits Involved in Host-Pathogen Interactions.</title>
        <authorList>
            <person name="Akarsu H."/>
            <person name="Liljander A."/>
            <person name="Younan M."/>
            <person name="Brodard I."/>
            <person name="Glucks I."/>
            <person name="Labroussaa F."/>
            <person name="Overesch G."/>
            <person name="Kuhnert P."/>
            <person name="Perreten V."/>
            <person name="Drexler J.F."/>
            <person name="Corman V.M."/>
            <person name="Falquet L."/>
            <person name="Jores J."/>
        </authorList>
    </citation>
    <scope>NUCLEOTIDE SEQUENCE</scope>
    <source>
        <strain evidence="11">IVB6197</strain>
    </source>
</reference>
<reference evidence="9" key="2">
    <citation type="submission" date="2019-11" db="EMBL/GenBank/DDBJ databases">
        <title>Whole genome comparisons of Staphylococcus agnetis isolates from cattle and chickens.</title>
        <authorList>
            <person name="Rhoads D."/>
            <person name="Shwani A."/>
            <person name="Adkins P."/>
            <person name="Calcutt M."/>
            <person name="Middleton J."/>
        </authorList>
    </citation>
    <scope>NUCLEOTIDE SEQUENCE</scope>
    <source>
        <strain evidence="9">1387</strain>
    </source>
</reference>
<evidence type="ECO:0000256" key="3">
    <source>
        <dbReference type="ARBA" id="ARBA00022980"/>
    </source>
</evidence>
<dbReference type="Proteomes" id="UP000195208">
    <property type="component" value="Unassembled WGS sequence"/>
</dbReference>
<evidence type="ECO:0000313" key="9">
    <source>
        <dbReference type="EMBL" id="NJI01703.1"/>
    </source>
</evidence>
<dbReference type="EMBL" id="CP094809">
    <property type="protein sequence ID" value="UXU57096.1"/>
    <property type="molecule type" value="Genomic_DNA"/>
</dbReference>
<dbReference type="HAMAP" id="MF_01334">
    <property type="entry name" value="Ribosomal_bL25_CTC"/>
    <property type="match status" value="1"/>
</dbReference>
<organism evidence="9 13">
    <name type="scientific">Staphylococcus agnetis</name>
    <dbReference type="NCBI Taxonomy" id="985762"/>
    <lineage>
        <taxon>Bacteria</taxon>
        <taxon>Bacillati</taxon>
        <taxon>Bacillota</taxon>
        <taxon>Bacilli</taxon>
        <taxon>Bacillales</taxon>
        <taxon>Staphylococcaceae</taxon>
        <taxon>Staphylococcus</taxon>
    </lineage>
</organism>
<dbReference type="InterPro" id="IPR001021">
    <property type="entry name" value="Ribosomal_bL25_long"/>
</dbReference>
<dbReference type="GeneID" id="57690685"/>
<comment type="function">
    <text evidence="5">This is one of the proteins that binds to the 5S RNA in the ribosome where it forms part of the central protuberance.</text>
</comment>
<evidence type="ECO:0000256" key="5">
    <source>
        <dbReference type="HAMAP-Rule" id="MF_01334"/>
    </source>
</evidence>
<evidence type="ECO:0000256" key="6">
    <source>
        <dbReference type="SAM" id="MobiDB-lite"/>
    </source>
</evidence>
<evidence type="ECO:0000259" key="7">
    <source>
        <dbReference type="Pfam" id="PF01386"/>
    </source>
</evidence>
<comment type="similarity">
    <text evidence="5">Belongs to the bacterial ribosomal protein bL25 family. CTC subfamily.</text>
</comment>
<sequence>MASLKSIIRKGKQTRGELRKIREAGKVPAVVYGYGTKNVSVKVDEVEFIKLIREVGRNGVIQLGVGSKEIKVMVSDYQFDPLKNQITHIDFLAINMSEERTVEVPVSLVGEAKGASEGGVVEQPLFNIEVTATPDNIPESIEVDVTELDVNDSLSVADIKVSGDFTIETAADETVVSVVAPTEEPTEEEIAAMEGDAETAEPEVIGESTEEGEEDSEEKEDKEA</sequence>
<proteinExistence type="inferred from homology"/>
<dbReference type="Proteomes" id="UP001065705">
    <property type="component" value="Chromosome"/>
</dbReference>
<reference evidence="10 12" key="1">
    <citation type="submission" date="2017-04" db="EMBL/GenBank/DDBJ databases">
        <title>Staphylococcus agnetis, a potential pathogen in the broiler production.</title>
        <authorList>
            <person name="Poulsen L."/>
        </authorList>
    </citation>
    <scope>NUCLEOTIDE SEQUENCE [LARGE SCALE GENOMIC DNA]</scope>
    <source>
        <strain evidence="10 12">723_310714_2_2_spleen</strain>
    </source>
</reference>
<evidence type="ECO:0000256" key="4">
    <source>
        <dbReference type="ARBA" id="ARBA00023274"/>
    </source>
</evidence>
<dbReference type="NCBIfam" id="TIGR00731">
    <property type="entry name" value="bL25_bact_ctc"/>
    <property type="match status" value="1"/>
</dbReference>
<dbReference type="EMBL" id="WMFL01000035">
    <property type="protein sequence ID" value="NJI01703.1"/>
    <property type="molecule type" value="Genomic_DNA"/>
</dbReference>
<feature type="domain" description="Large ribosomal subunit protein bL25 beta" evidence="8">
    <location>
        <begin position="101"/>
        <end position="181"/>
    </location>
</feature>
<feature type="region of interest" description="Disordered" evidence="6">
    <location>
        <begin position="181"/>
        <end position="224"/>
    </location>
</feature>
<dbReference type="KEGG" id="sagq:EP23_10940"/>
<protein>
    <recommendedName>
        <fullName evidence="5">Large ribosomal subunit protein bL25</fullName>
    </recommendedName>
    <alternativeName>
        <fullName evidence="5">General stress protein CTC</fullName>
    </alternativeName>
</protein>
<name>A0A2T4MD82_9STAP</name>
<dbReference type="PANTHER" id="PTHR33284:SF1">
    <property type="entry name" value="RIBOSOMAL PROTEIN L25_GLN-TRNA SYNTHETASE, ANTI-CODON-BINDING DOMAIN-CONTAINING PROTEIN"/>
    <property type="match status" value="1"/>
</dbReference>
<dbReference type="InterPro" id="IPR020057">
    <property type="entry name" value="Ribosomal_bL25_b-dom"/>
</dbReference>